<reference evidence="3" key="1">
    <citation type="journal article" date="2019" name="Sci. Rep.">
        <title>Draft genome of Tanacetum cinerariifolium, the natural source of mosquito coil.</title>
        <authorList>
            <person name="Yamashiro T."/>
            <person name="Shiraishi A."/>
            <person name="Satake H."/>
            <person name="Nakayama K."/>
        </authorList>
    </citation>
    <scope>NUCLEOTIDE SEQUENCE</scope>
</reference>
<comment type="caution">
    <text evidence="3">The sequence shown here is derived from an EMBL/GenBank/DDBJ whole genome shotgun (WGS) entry which is preliminary data.</text>
</comment>
<protein>
    <submittedName>
        <fullName evidence="3">Copia protein</fullName>
    </submittedName>
</protein>
<evidence type="ECO:0000313" key="3">
    <source>
        <dbReference type="EMBL" id="GEU71709.1"/>
    </source>
</evidence>
<feature type="compositionally biased region" description="Basic residues" evidence="1">
    <location>
        <begin position="439"/>
        <end position="448"/>
    </location>
</feature>
<dbReference type="AlphaFoldDB" id="A0A6L2MDU6"/>
<dbReference type="InterPro" id="IPR013103">
    <property type="entry name" value="RVT_2"/>
</dbReference>
<feature type="compositionally biased region" description="Polar residues" evidence="1">
    <location>
        <begin position="428"/>
        <end position="437"/>
    </location>
</feature>
<dbReference type="Pfam" id="PF07727">
    <property type="entry name" value="RVT_2"/>
    <property type="match status" value="1"/>
</dbReference>
<feature type="domain" description="Reverse transcriptase Ty1/copia-type" evidence="2">
    <location>
        <begin position="622"/>
        <end position="738"/>
    </location>
</feature>
<name>A0A6L2MDU6_TANCI</name>
<sequence>MSTQQDIYAAGSENRPPMLNKDNYVPWSSLLFRYSKSKPNGKLIYNFIMNGPYVRRMIPAPGDPDCVGPVAETFNEQTDDELTKKRRYLVTCSANDERLIVVLRIANPNANYIRNGNVVAAQAEGNVDGNNKNQIRCYNYRGLGHLVRNCTQASTSGTQIDKALVYDLDGSAEVHEYDNCYNNKIFNMFTQEEHYTDLLEPILEPHQVQQNDSDVIFAVSSVEQGRGIVEQNPTTVEETHALYDSLYNNLAIEVKKINTEATKFVQDFKSLTKEADESLAKHKALEFENEYLLREVVSQDIMSIVQSNSVVDTFNLQIKLDRMKENFENFIIKKEKEYVMQSNSVVVETNDLSNPVTSNSVPITKESKVMKNDNVIAPEMFRINMFKTFREDKFVPINQAKVSVKTNSITVSQPYVITKKHVSSASNGLSFTGVDNTAKTKRPQPRRIAKNDRVPSVSKRKSKRASHPPKPVPNSKQRSKDEVPEEIKTFLKKVIVLLVYNRRTKKIMVTMNVTFNELSAMDFEQSSSKPELQGMTSRQITMYDDYIGGQPPAATRTVLAAQAPQEVDELKPQQHVQQQENQAQLQPEIVADIVSNAMLDGNTFVNPFAPPSTSAAKSSSSQYVLVSAPDNIKPLTLKWLFKDKNDEETMIIQNKTLLVVRGYCQEEGIDFEESFALVTRMKAIRVFLAYVAHKSFIVFQLDVKTTFLHGTLKEDMYVCQPKGFIDVDHPSHVYKLKKIGHCTCYLFIARYQAKPTEKQLKEVKRIIRYLQGTVNMGVWYTKDSSFELTGFSDADYVGCKDTFKTTFGGT</sequence>
<accession>A0A6L2MDU6</accession>
<dbReference type="PANTHER" id="PTHR11439:SF509">
    <property type="entry name" value="RNA-DIRECTED DNA POLYMERASE"/>
    <property type="match status" value="1"/>
</dbReference>
<evidence type="ECO:0000256" key="1">
    <source>
        <dbReference type="SAM" id="MobiDB-lite"/>
    </source>
</evidence>
<gene>
    <name evidence="3" type="ORF">Tci_043687</name>
</gene>
<proteinExistence type="predicted"/>
<evidence type="ECO:0000259" key="2">
    <source>
        <dbReference type="Pfam" id="PF07727"/>
    </source>
</evidence>
<feature type="compositionally biased region" description="Basic residues" evidence="1">
    <location>
        <begin position="458"/>
        <end position="467"/>
    </location>
</feature>
<feature type="region of interest" description="Disordered" evidence="1">
    <location>
        <begin position="428"/>
        <end position="483"/>
    </location>
</feature>
<dbReference type="EMBL" id="BKCJ010006355">
    <property type="protein sequence ID" value="GEU71709.1"/>
    <property type="molecule type" value="Genomic_DNA"/>
</dbReference>
<organism evidence="3">
    <name type="scientific">Tanacetum cinerariifolium</name>
    <name type="common">Dalmatian daisy</name>
    <name type="synonym">Chrysanthemum cinerariifolium</name>
    <dbReference type="NCBI Taxonomy" id="118510"/>
    <lineage>
        <taxon>Eukaryota</taxon>
        <taxon>Viridiplantae</taxon>
        <taxon>Streptophyta</taxon>
        <taxon>Embryophyta</taxon>
        <taxon>Tracheophyta</taxon>
        <taxon>Spermatophyta</taxon>
        <taxon>Magnoliopsida</taxon>
        <taxon>eudicotyledons</taxon>
        <taxon>Gunneridae</taxon>
        <taxon>Pentapetalae</taxon>
        <taxon>asterids</taxon>
        <taxon>campanulids</taxon>
        <taxon>Asterales</taxon>
        <taxon>Asteraceae</taxon>
        <taxon>Asteroideae</taxon>
        <taxon>Anthemideae</taxon>
        <taxon>Anthemidinae</taxon>
        <taxon>Tanacetum</taxon>
    </lineage>
</organism>
<dbReference type="PANTHER" id="PTHR11439">
    <property type="entry name" value="GAG-POL-RELATED RETROTRANSPOSON"/>
    <property type="match status" value="1"/>
</dbReference>